<dbReference type="Proteomes" id="UP001153709">
    <property type="component" value="Chromosome 2"/>
</dbReference>
<keyword evidence="11 12" id="KW-0479">Metal-binding</keyword>
<keyword evidence="3 12" id="KW-0813">Transport</keyword>
<dbReference type="GO" id="GO:0020037">
    <property type="term" value="F:heme binding"/>
    <property type="evidence" value="ECO:0007669"/>
    <property type="project" value="TreeGrafter"/>
</dbReference>
<feature type="transmembrane region" description="Helical" evidence="12">
    <location>
        <begin position="128"/>
        <end position="147"/>
    </location>
</feature>
<dbReference type="InterPro" id="IPR034804">
    <property type="entry name" value="SQR/QFR_C/D"/>
</dbReference>
<evidence type="ECO:0000256" key="5">
    <source>
        <dbReference type="ARBA" id="ARBA00022792"/>
    </source>
</evidence>
<dbReference type="AlphaFoldDB" id="A0A9N9X9E4"/>
<reference evidence="13" key="1">
    <citation type="submission" date="2022-01" db="EMBL/GenBank/DDBJ databases">
        <authorList>
            <person name="King R."/>
        </authorList>
    </citation>
    <scope>NUCLEOTIDE SEQUENCE</scope>
</reference>
<gene>
    <name evidence="13" type="ORF">DIABBA_LOCUS3894</name>
</gene>
<feature type="binding site" description="axial binding residue" evidence="11">
    <location>
        <position position="103"/>
    </location>
    <ligand>
        <name>heme b</name>
        <dbReference type="ChEBI" id="CHEBI:60344"/>
        <note>ligand shared with SDHC</note>
    </ligand>
    <ligandPart>
        <name>Fe</name>
        <dbReference type="ChEBI" id="CHEBI:18248"/>
    </ligandPart>
</feature>
<dbReference type="Gene3D" id="1.20.1300.10">
    <property type="entry name" value="Fumarate reductase/succinate dehydrogenase, transmembrane subunit"/>
    <property type="match status" value="1"/>
</dbReference>
<dbReference type="GO" id="GO:0005743">
    <property type="term" value="C:mitochondrial inner membrane"/>
    <property type="evidence" value="ECO:0007669"/>
    <property type="project" value="UniProtKB-SubCell"/>
</dbReference>
<keyword evidence="8 12" id="KW-0496">Mitochondrion</keyword>
<keyword evidence="6 12" id="KW-0809">Transit peptide</keyword>
<keyword evidence="12" id="KW-0816">Tricarboxylic acid cycle</keyword>
<protein>
    <recommendedName>
        <fullName evidence="12">Succinate dehydrogenase [ubiquinone] cytochrome b small subunit</fullName>
    </recommendedName>
</protein>
<evidence type="ECO:0000256" key="1">
    <source>
        <dbReference type="ARBA" id="ARBA00004448"/>
    </source>
</evidence>
<evidence type="ECO:0000313" key="13">
    <source>
        <dbReference type="EMBL" id="CAG9830168.1"/>
    </source>
</evidence>
<dbReference type="GO" id="GO:0006121">
    <property type="term" value="P:mitochondrial electron transport, succinate to ubiquinone"/>
    <property type="evidence" value="ECO:0007669"/>
    <property type="project" value="TreeGrafter"/>
</dbReference>
<sequence>MALAIILRNSTRIQASPNIFKSAVAINSRKSFTQLISGANKNVNILPRINLASYVKRNMSADHSKLWPIEKAVTLTLLGITPLVFITPNTALNDIFAIATVAHFHWGLEACVVDYVRPIVVGPVLPKVTLALLYLLSISTLGGLLYYNHHSVGIGNTVKNFWKIQK</sequence>
<evidence type="ECO:0000313" key="14">
    <source>
        <dbReference type="Proteomes" id="UP001153709"/>
    </source>
</evidence>
<comment type="similarity">
    <text evidence="2 12">Belongs to the CybS family.</text>
</comment>
<dbReference type="GO" id="GO:0006099">
    <property type="term" value="P:tricarboxylic acid cycle"/>
    <property type="evidence" value="ECO:0007669"/>
    <property type="project" value="UniProtKB-KW"/>
</dbReference>
<keyword evidence="11" id="KW-0408">Iron</keyword>
<evidence type="ECO:0000256" key="10">
    <source>
        <dbReference type="PIRSR" id="PIRSR607992-1"/>
    </source>
</evidence>
<keyword evidence="7 12" id="KW-1133">Transmembrane helix</keyword>
<keyword evidence="14" id="KW-1185">Reference proteome</keyword>
<keyword evidence="5 12" id="KW-0999">Mitochondrion inner membrane</keyword>
<accession>A0A9N9X9E4</accession>
<evidence type="ECO:0000256" key="8">
    <source>
        <dbReference type="ARBA" id="ARBA00023128"/>
    </source>
</evidence>
<keyword evidence="9 12" id="KW-0472">Membrane</keyword>
<comment type="subcellular location">
    <subcellularLocation>
        <location evidence="1 12">Mitochondrion inner membrane</location>
        <topology evidence="1 12">Multi-pass membrane protein</topology>
    </subcellularLocation>
</comment>
<evidence type="ECO:0000256" key="3">
    <source>
        <dbReference type="ARBA" id="ARBA00022448"/>
    </source>
</evidence>
<evidence type="ECO:0000256" key="11">
    <source>
        <dbReference type="PIRSR" id="PIRSR607992-2"/>
    </source>
</evidence>
<dbReference type="PANTHER" id="PTHR13337:SF2">
    <property type="entry name" value="SUCCINATE DEHYDROGENASE [UBIQUINONE] CYTOCHROME B SMALL SUBUNIT, MITOCHONDRIAL"/>
    <property type="match status" value="1"/>
</dbReference>
<proteinExistence type="inferred from homology"/>
<evidence type="ECO:0000256" key="9">
    <source>
        <dbReference type="ARBA" id="ARBA00023136"/>
    </source>
</evidence>
<keyword evidence="12" id="KW-0249">Electron transport</keyword>
<keyword evidence="4 12" id="KW-0812">Transmembrane</keyword>
<evidence type="ECO:0000256" key="4">
    <source>
        <dbReference type="ARBA" id="ARBA00022692"/>
    </source>
</evidence>
<name>A0A9N9X9E4_DIABA</name>
<evidence type="ECO:0000256" key="12">
    <source>
        <dbReference type="RuleBase" id="RU364031"/>
    </source>
</evidence>
<evidence type="ECO:0000256" key="7">
    <source>
        <dbReference type="ARBA" id="ARBA00022989"/>
    </source>
</evidence>
<dbReference type="EMBL" id="OU898277">
    <property type="protein sequence ID" value="CAG9830168.1"/>
    <property type="molecule type" value="Genomic_DNA"/>
</dbReference>
<dbReference type="InterPro" id="IPR007992">
    <property type="entry name" value="CybS"/>
</dbReference>
<dbReference type="OrthoDB" id="18577at2759"/>
<dbReference type="Pfam" id="PF05328">
    <property type="entry name" value="CybS"/>
    <property type="match status" value="1"/>
</dbReference>
<dbReference type="PANTHER" id="PTHR13337">
    <property type="entry name" value="SUCCINATE DEHYDROGENASE"/>
    <property type="match status" value="1"/>
</dbReference>
<dbReference type="GO" id="GO:0046872">
    <property type="term" value="F:metal ion binding"/>
    <property type="evidence" value="ECO:0007669"/>
    <property type="project" value="UniProtKB-KW"/>
</dbReference>
<organism evidence="13 14">
    <name type="scientific">Diabrotica balteata</name>
    <name type="common">Banded cucumber beetle</name>
    <dbReference type="NCBI Taxonomy" id="107213"/>
    <lineage>
        <taxon>Eukaryota</taxon>
        <taxon>Metazoa</taxon>
        <taxon>Ecdysozoa</taxon>
        <taxon>Arthropoda</taxon>
        <taxon>Hexapoda</taxon>
        <taxon>Insecta</taxon>
        <taxon>Pterygota</taxon>
        <taxon>Neoptera</taxon>
        <taxon>Endopterygota</taxon>
        <taxon>Coleoptera</taxon>
        <taxon>Polyphaga</taxon>
        <taxon>Cucujiformia</taxon>
        <taxon>Chrysomeloidea</taxon>
        <taxon>Chrysomelidae</taxon>
        <taxon>Galerucinae</taxon>
        <taxon>Diabroticina</taxon>
        <taxon>Diabroticites</taxon>
        <taxon>Diabrotica</taxon>
    </lineage>
</organism>
<feature type="binding site" evidence="10">
    <location>
        <position position="115"/>
    </location>
    <ligand>
        <name>a ubiquinone</name>
        <dbReference type="ChEBI" id="CHEBI:16389"/>
        <note>ligand shared with IP/SDHB</note>
    </ligand>
</feature>
<feature type="transmembrane region" description="Helical" evidence="12">
    <location>
        <begin position="72"/>
        <end position="89"/>
    </location>
</feature>
<evidence type="ECO:0000256" key="6">
    <source>
        <dbReference type="ARBA" id="ARBA00022946"/>
    </source>
</evidence>
<comment type="caution">
    <text evidence="12">Lacks conserved residue(s) required for the propagation of feature annotation.</text>
</comment>
<dbReference type="GO" id="GO:0048039">
    <property type="term" value="F:ubiquinone binding"/>
    <property type="evidence" value="ECO:0007669"/>
    <property type="project" value="TreeGrafter"/>
</dbReference>
<evidence type="ECO:0000256" key="2">
    <source>
        <dbReference type="ARBA" id="ARBA00007294"/>
    </source>
</evidence>
<comment type="function">
    <text evidence="12">Membrane-anchoring subunit of succinate dehydrogenase (SDH) that is involved in complex II of the mitochondrial electron transport chain and is responsible for transferring electrons from succinate to ubiquinone (coenzyme Q).</text>
</comment>
<keyword evidence="12" id="KW-0349">Heme</keyword>